<evidence type="ECO:0000256" key="1">
    <source>
        <dbReference type="SAM" id="SignalP"/>
    </source>
</evidence>
<comment type="caution">
    <text evidence="2">The sequence shown here is derived from an EMBL/GenBank/DDBJ whole genome shotgun (WGS) entry which is preliminary data.</text>
</comment>
<feature type="signal peptide" evidence="1">
    <location>
        <begin position="1"/>
        <end position="35"/>
    </location>
</feature>
<dbReference type="InterPro" id="IPR032675">
    <property type="entry name" value="LRR_dom_sf"/>
</dbReference>
<reference evidence="2" key="1">
    <citation type="submission" date="2020-08" db="EMBL/GenBank/DDBJ databases">
        <authorList>
            <person name="Shumante A."/>
            <person name="Zimin A.V."/>
            <person name="Puiu D."/>
            <person name="Salzberg S.L."/>
        </authorList>
    </citation>
    <scope>NUCLEOTIDE SEQUENCE</scope>
    <source>
        <strain evidence="2">WC2-LM</strain>
        <tissue evidence="2">Liver</tissue>
    </source>
</reference>
<proteinExistence type="predicted"/>
<name>A0A834PIS3_MARMO</name>
<dbReference type="EMBL" id="WJEC01008753">
    <property type="protein sequence ID" value="KAF7460757.1"/>
    <property type="molecule type" value="Genomic_DNA"/>
</dbReference>
<evidence type="ECO:0000313" key="2">
    <source>
        <dbReference type="EMBL" id="KAF7460757.1"/>
    </source>
</evidence>
<sequence length="323" mass="34230">MLRGGPRGQLGWHRQATGPGSLLAWLMLASAGAASCPDVCCRFGPSGLRCSKAGTLYSLRQLPTAENLTELYVENQQHLHSLELGDLQGLGQLRNLCGLRELRRGRGDQPWGLGWAPSSCGLTLPNLSSTVVKSGLRFVAPDAFHLTPRLSRLNWPERLPCVERAGSSAESTPGEEQERGGGRDLRRYFETLSSSQQGAGGCGSLGSGLLCSGGVQMESLPPAVASALHQLRPKAENWTQRALLPLTPYPHTPGAPSGCLGWGGEPSASLLLPSSLTLGQSEVGGHGGVWGLSHPVNSCRNLSFNALESLSWKTVQGLSLQEL</sequence>
<evidence type="ECO:0008006" key="4">
    <source>
        <dbReference type="Google" id="ProtNLM"/>
    </source>
</evidence>
<dbReference type="Gene3D" id="3.80.10.10">
    <property type="entry name" value="Ribonuclease Inhibitor"/>
    <property type="match status" value="1"/>
</dbReference>
<gene>
    <name evidence="2" type="ORF">GHT09_019118</name>
</gene>
<accession>A0A834PIS3</accession>
<keyword evidence="1" id="KW-0732">Signal</keyword>
<evidence type="ECO:0000313" key="3">
    <source>
        <dbReference type="Proteomes" id="UP000662637"/>
    </source>
</evidence>
<feature type="chain" id="PRO_5032766012" description="LRRNT domain-containing protein" evidence="1">
    <location>
        <begin position="36"/>
        <end position="323"/>
    </location>
</feature>
<dbReference type="AlphaFoldDB" id="A0A834PIS3"/>
<protein>
    <recommendedName>
        <fullName evidence="4">LRRNT domain-containing protein</fullName>
    </recommendedName>
</protein>
<dbReference type="Proteomes" id="UP000662637">
    <property type="component" value="Unassembled WGS sequence"/>
</dbReference>
<organism evidence="2 3">
    <name type="scientific">Marmota monax</name>
    <name type="common">Woodchuck</name>
    <dbReference type="NCBI Taxonomy" id="9995"/>
    <lineage>
        <taxon>Eukaryota</taxon>
        <taxon>Metazoa</taxon>
        <taxon>Chordata</taxon>
        <taxon>Craniata</taxon>
        <taxon>Vertebrata</taxon>
        <taxon>Euteleostomi</taxon>
        <taxon>Mammalia</taxon>
        <taxon>Eutheria</taxon>
        <taxon>Euarchontoglires</taxon>
        <taxon>Glires</taxon>
        <taxon>Rodentia</taxon>
        <taxon>Sciuromorpha</taxon>
        <taxon>Sciuridae</taxon>
        <taxon>Xerinae</taxon>
        <taxon>Marmotini</taxon>
        <taxon>Marmota</taxon>
    </lineage>
</organism>